<organism evidence="2 3">
    <name type="scientific">Emiliania huxleyi (strain CCMP1516)</name>
    <dbReference type="NCBI Taxonomy" id="280463"/>
    <lineage>
        <taxon>Eukaryota</taxon>
        <taxon>Haptista</taxon>
        <taxon>Haptophyta</taxon>
        <taxon>Prymnesiophyceae</taxon>
        <taxon>Isochrysidales</taxon>
        <taxon>Noelaerhabdaceae</taxon>
        <taxon>Emiliania</taxon>
    </lineage>
</organism>
<feature type="compositionally biased region" description="Basic and acidic residues" evidence="1">
    <location>
        <begin position="239"/>
        <end position="250"/>
    </location>
</feature>
<feature type="region of interest" description="Disordered" evidence="1">
    <location>
        <begin position="20"/>
        <end position="51"/>
    </location>
</feature>
<feature type="compositionally biased region" description="Low complexity" evidence="1">
    <location>
        <begin position="334"/>
        <end position="365"/>
    </location>
</feature>
<dbReference type="Proteomes" id="UP000013827">
    <property type="component" value="Unassembled WGS sequence"/>
</dbReference>
<keyword evidence="3" id="KW-1185">Reference proteome</keyword>
<feature type="compositionally biased region" description="Low complexity" evidence="1">
    <location>
        <begin position="24"/>
        <end position="48"/>
    </location>
</feature>
<dbReference type="AlphaFoldDB" id="A0A0D3JKU1"/>
<evidence type="ECO:0008006" key="4">
    <source>
        <dbReference type="Google" id="ProtNLM"/>
    </source>
</evidence>
<proteinExistence type="predicted"/>
<feature type="region of interest" description="Disordered" evidence="1">
    <location>
        <begin position="182"/>
        <end position="384"/>
    </location>
</feature>
<feature type="compositionally biased region" description="Pro residues" evidence="1">
    <location>
        <begin position="637"/>
        <end position="653"/>
    </location>
</feature>
<feature type="region of interest" description="Disordered" evidence="1">
    <location>
        <begin position="397"/>
        <end position="437"/>
    </location>
</feature>
<reference evidence="2" key="2">
    <citation type="submission" date="2024-10" db="UniProtKB">
        <authorList>
            <consortium name="EnsemblProtists"/>
        </authorList>
    </citation>
    <scope>IDENTIFICATION</scope>
</reference>
<dbReference type="HOGENOM" id="CLU_025104_0_0_1"/>
<feature type="region of interest" description="Disordered" evidence="1">
    <location>
        <begin position="612"/>
        <end position="658"/>
    </location>
</feature>
<accession>A0A0D3JKU1</accession>
<evidence type="ECO:0000313" key="2">
    <source>
        <dbReference type="EnsemblProtists" id="EOD24126"/>
    </source>
</evidence>
<evidence type="ECO:0000256" key="1">
    <source>
        <dbReference type="SAM" id="MobiDB-lite"/>
    </source>
</evidence>
<feature type="compositionally biased region" description="Pro residues" evidence="1">
    <location>
        <begin position="401"/>
        <end position="432"/>
    </location>
</feature>
<evidence type="ECO:0000313" key="3">
    <source>
        <dbReference type="Proteomes" id="UP000013827"/>
    </source>
</evidence>
<dbReference type="EnsemblProtists" id="EOD24126">
    <property type="protein sequence ID" value="EOD24126"/>
    <property type="gene ID" value="EMIHUDRAFT_469389"/>
</dbReference>
<dbReference type="PaxDb" id="2903-EOD24126"/>
<sequence length="693" mass="70481">MPDSEPKKYRLRVDVAKPTELYKPSFGPSRISPGPSSGKGPPMGGAASFEEGRAAEPAMIRALDGKRSRKPVDRMPAGGDVRVDLYEANGSRVVTRVLSRRVHEGGATSYLVVWGAAHVTTASWHPKASLIAHAAANAPLLSQFDAAVRRVRGMSMRELEVAASSLSTLGLPNATYFQGISSRGADGSVRRPACGPPPPKGRAPAPKGGGPAAKKQKDRPPPAERGPSGASAESPPTSAHDEPSRPREPARPAPPTPSLSRHGLSKGLRSFLRARLPNPEAEDVYSCLPTSAREDTHSAVFPRIPRLASRGADAYAAGQHGSGPHLAAGQHQLGSAGAEAVGHVAAGPAPSGGAAAPPSSARALATEGGDGQQPSSAAPPPPLLFSAVSLSLRSLPRVELRPPPPPPPPRPPPPPAAPAAPMPAPMPAPGPAPGMAGGMPVGAGWGAMGPPQQQQAHQTMMLMQLQGQSGQPPAGPAGSQQRALQLQALQQQQQQMLQHWSQAGQIHWLGPFIGGQPPMPHLARSAPKLPQLRLPPVASATPVQLGPAAFTSQRQSALTLEGLTKSRPACGLALKPKGVLLPTAPPGHSYAVGPRRGAYLVLQPVLDPDGTAVFPPAGARREGKRSTSPPTKLLRPIAPPPAQQQSGTPPPSSAAPAAAAAAAAAAVSAADASMLAAAAAAADAAAAAGGAFP</sequence>
<name>A0A0D3JKU1_EMIH1</name>
<dbReference type="GeneID" id="17269669"/>
<dbReference type="KEGG" id="ehx:EMIHUDRAFT_469389"/>
<reference evidence="3" key="1">
    <citation type="journal article" date="2013" name="Nature">
        <title>Pan genome of the phytoplankton Emiliania underpins its global distribution.</title>
        <authorList>
            <person name="Read B.A."/>
            <person name="Kegel J."/>
            <person name="Klute M.J."/>
            <person name="Kuo A."/>
            <person name="Lefebvre S.C."/>
            <person name="Maumus F."/>
            <person name="Mayer C."/>
            <person name="Miller J."/>
            <person name="Monier A."/>
            <person name="Salamov A."/>
            <person name="Young J."/>
            <person name="Aguilar M."/>
            <person name="Claverie J.M."/>
            <person name="Frickenhaus S."/>
            <person name="Gonzalez K."/>
            <person name="Herman E.K."/>
            <person name="Lin Y.C."/>
            <person name="Napier J."/>
            <person name="Ogata H."/>
            <person name="Sarno A.F."/>
            <person name="Shmutz J."/>
            <person name="Schroeder D."/>
            <person name="de Vargas C."/>
            <person name="Verret F."/>
            <person name="von Dassow P."/>
            <person name="Valentin K."/>
            <person name="Van de Peer Y."/>
            <person name="Wheeler G."/>
            <person name="Dacks J.B."/>
            <person name="Delwiche C.F."/>
            <person name="Dyhrman S.T."/>
            <person name="Glockner G."/>
            <person name="John U."/>
            <person name="Richards T."/>
            <person name="Worden A.Z."/>
            <person name="Zhang X."/>
            <person name="Grigoriev I.V."/>
            <person name="Allen A.E."/>
            <person name="Bidle K."/>
            <person name="Borodovsky M."/>
            <person name="Bowler C."/>
            <person name="Brownlee C."/>
            <person name="Cock J.M."/>
            <person name="Elias M."/>
            <person name="Gladyshev V.N."/>
            <person name="Groth M."/>
            <person name="Guda C."/>
            <person name="Hadaegh A."/>
            <person name="Iglesias-Rodriguez M.D."/>
            <person name="Jenkins J."/>
            <person name="Jones B.M."/>
            <person name="Lawson T."/>
            <person name="Leese F."/>
            <person name="Lindquist E."/>
            <person name="Lobanov A."/>
            <person name="Lomsadze A."/>
            <person name="Malik S.B."/>
            <person name="Marsh M.E."/>
            <person name="Mackinder L."/>
            <person name="Mock T."/>
            <person name="Mueller-Roeber B."/>
            <person name="Pagarete A."/>
            <person name="Parker M."/>
            <person name="Probert I."/>
            <person name="Quesneville H."/>
            <person name="Raines C."/>
            <person name="Rensing S.A."/>
            <person name="Riano-Pachon D.M."/>
            <person name="Richier S."/>
            <person name="Rokitta S."/>
            <person name="Shiraiwa Y."/>
            <person name="Soanes D.M."/>
            <person name="van der Giezen M."/>
            <person name="Wahlund T.M."/>
            <person name="Williams B."/>
            <person name="Wilson W."/>
            <person name="Wolfe G."/>
            <person name="Wurch L.L."/>
        </authorList>
    </citation>
    <scope>NUCLEOTIDE SEQUENCE</scope>
</reference>
<dbReference type="RefSeq" id="XP_005776555.1">
    <property type="nucleotide sequence ID" value="XM_005776498.1"/>
</dbReference>
<protein>
    <recommendedName>
        <fullName evidence="4">Chromo domain-containing protein</fullName>
    </recommendedName>
</protein>